<reference evidence="2" key="1">
    <citation type="journal article" date="2014" name="Microb. Cell Fact.">
        <title>Exploiting Issatchenkia orientalis SD108 for succinic acid production.</title>
        <authorList>
            <person name="Xiao H."/>
            <person name="Shao Z."/>
            <person name="Jiang Y."/>
            <person name="Dole S."/>
            <person name="Zhao H."/>
        </authorList>
    </citation>
    <scope>NUCLEOTIDE SEQUENCE [LARGE SCALE GENOMIC DNA]</scope>
    <source>
        <strain evidence="2">SD108</strain>
    </source>
</reference>
<organism evidence="1 2">
    <name type="scientific">Pichia kudriavzevii</name>
    <name type="common">Yeast</name>
    <name type="synonym">Issatchenkia orientalis</name>
    <dbReference type="NCBI Taxonomy" id="4909"/>
    <lineage>
        <taxon>Eukaryota</taxon>
        <taxon>Fungi</taxon>
        <taxon>Dikarya</taxon>
        <taxon>Ascomycota</taxon>
        <taxon>Saccharomycotina</taxon>
        <taxon>Pichiomycetes</taxon>
        <taxon>Pichiales</taxon>
        <taxon>Pichiaceae</taxon>
        <taxon>Pichia</taxon>
    </lineage>
</organism>
<protein>
    <submittedName>
        <fullName evidence="1">Uncharacterized protein</fullName>
    </submittedName>
</protein>
<proteinExistence type="predicted"/>
<comment type="caution">
    <text evidence="1">The sequence shown here is derived from an EMBL/GenBank/DDBJ whole genome shotgun (WGS) entry which is preliminary data.</text>
</comment>
<dbReference type="Proteomes" id="UP000029867">
    <property type="component" value="Unassembled WGS sequence"/>
</dbReference>
<gene>
    <name evidence="1" type="ORF">JL09_g5572</name>
</gene>
<dbReference type="HOGENOM" id="CLU_875914_0_0_1"/>
<dbReference type="EMBL" id="JQFK01000796">
    <property type="protein sequence ID" value="KGK35278.1"/>
    <property type="molecule type" value="Genomic_DNA"/>
</dbReference>
<accession>A0A099NR62</accession>
<sequence>MTASFSVTTMSSFTKSSAVGSSTPIGSSTSVGLLTSPSIVILPSITNDSSSSQRPIINSQTLSYVSTYQRSSTATFNTDITNSVTKPSTFSTASTLISSRELTGSLISTETSFFTSSSSMPTGGSYFDISSITGKQGAETSYSVVIEKSSSLLPVEVVTTSTLPTRATSPAVSTFVGSFSSKITNSSKEKNTDQSIGTNTSSILKITTHTFTSTGFNTLTPDTTGVTSINSVVSSIDFNGNPSVNDLDGSSFAIFTEFNSISVHSATSGLSSNVTTIKPIDLVRGGETESSTITGHSNSASVVTMTKTVTEITTYYIH</sequence>
<dbReference type="AlphaFoldDB" id="A0A099NR62"/>
<dbReference type="VEuPathDB" id="FungiDB:C5L36_0C05920"/>
<feature type="non-terminal residue" evidence="1">
    <location>
        <position position="318"/>
    </location>
</feature>
<name>A0A099NR62_PICKU</name>
<evidence type="ECO:0000313" key="1">
    <source>
        <dbReference type="EMBL" id="KGK35278.1"/>
    </source>
</evidence>
<evidence type="ECO:0000313" key="2">
    <source>
        <dbReference type="Proteomes" id="UP000029867"/>
    </source>
</evidence>